<keyword evidence="3 6" id="KW-0812">Transmembrane</keyword>
<proteinExistence type="predicted"/>
<feature type="transmembrane region" description="Helical" evidence="6">
    <location>
        <begin position="71"/>
        <end position="90"/>
    </location>
</feature>
<dbReference type="Pfam" id="PF01810">
    <property type="entry name" value="LysE"/>
    <property type="match status" value="1"/>
</dbReference>
<gene>
    <name evidence="7" type="ORF">KK062_26105</name>
</gene>
<evidence type="ECO:0000256" key="3">
    <source>
        <dbReference type="ARBA" id="ARBA00022692"/>
    </source>
</evidence>
<organism evidence="7 8">
    <name type="scientific">Dawidia cretensis</name>
    <dbReference type="NCBI Taxonomy" id="2782350"/>
    <lineage>
        <taxon>Bacteria</taxon>
        <taxon>Pseudomonadati</taxon>
        <taxon>Bacteroidota</taxon>
        <taxon>Cytophagia</taxon>
        <taxon>Cytophagales</taxon>
        <taxon>Chryseotaleaceae</taxon>
        <taxon>Dawidia</taxon>
    </lineage>
</organism>
<feature type="transmembrane region" description="Helical" evidence="6">
    <location>
        <begin position="38"/>
        <end position="59"/>
    </location>
</feature>
<evidence type="ECO:0000313" key="7">
    <source>
        <dbReference type="EMBL" id="MBT1711742.1"/>
    </source>
</evidence>
<keyword evidence="5 6" id="KW-0472">Membrane</keyword>
<evidence type="ECO:0000313" key="8">
    <source>
        <dbReference type="Proteomes" id="UP001319080"/>
    </source>
</evidence>
<dbReference type="RefSeq" id="WP_254087312.1">
    <property type="nucleotide sequence ID" value="NZ_JAHESE010000039.1"/>
</dbReference>
<reference evidence="7 8" key="1">
    <citation type="submission" date="2021-05" db="EMBL/GenBank/DDBJ databases">
        <title>A Polyphasic approach of four new species of the genus Ohtaekwangia: Ohtaekwangia histidinii sp. nov., Ohtaekwangia cretensis sp. nov., Ohtaekwangia indiensis sp. nov., Ohtaekwangia reichenbachii sp. nov. from diverse environment.</title>
        <authorList>
            <person name="Octaviana S."/>
        </authorList>
    </citation>
    <scope>NUCLEOTIDE SEQUENCE [LARGE SCALE GENOMIC DNA]</scope>
    <source>
        <strain evidence="7 8">PWU5</strain>
    </source>
</reference>
<feature type="transmembrane region" description="Helical" evidence="6">
    <location>
        <begin position="111"/>
        <end position="136"/>
    </location>
</feature>
<dbReference type="PANTHER" id="PTHR30086:SF20">
    <property type="entry name" value="ARGININE EXPORTER PROTEIN ARGO-RELATED"/>
    <property type="match status" value="1"/>
</dbReference>
<evidence type="ECO:0000256" key="6">
    <source>
        <dbReference type="SAM" id="Phobius"/>
    </source>
</evidence>
<comment type="subcellular location">
    <subcellularLocation>
        <location evidence="1">Cell membrane</location>
        <topology evidence="1">Multi-pass membrane protein</topology>
    </subcellularLocation>
</comment>
<evidence type="ECO:0000256" key="2">
    <source>
        <dbReference type="ARBA" id="ARBA00022475"/>
    </source>
</evidence>
<evidence type="ECO:0000256" key="4">
    <source>
        <dbReference type="ARBA" id="ARBA00022989"/>
    </source>
</evidence>
<name>A0AAP2E4V7_9BACT</name>
<evidence type="ECO:0000256" key="1">
    <source>
        <dbReference type="ARBA" id="ARBA00004651"/>
    </source>
</evidence>
<sequence length="209" mass="23182">MEIVINGIVSGIVLAFLIGPVFFTIIQTSIERGFTSGVLVAVGVSFSDACYIFFSYLGLVQFMEAEKFRHYLSYAGGGVLLLFGLYYLLVKSRKLVRSEAGHIRSRGWLSLVAKGFIINGLSPMVLFFWIATVGVATTQLAYHSNQQVFIFFASIIGTVFLTDVIKAKLADRLRLLMTPRVIQVMNMVLGVVLVIFAGRLIFFPDNLPH</sequence>
<evidence type="ECO:0000256" key="5">
    <source>
        <dbReference type="ARBA" id="ARBA00023136"/>
    </source>
</evidence>
<dbReference type="InterPro" id="IPR001123">
    <property type="entry name" value="LeuE-type"/>
</dbReference>
<dbReference type="PANTHER" id="PTHR30086">
    <property type="entry name" value="ARGININE EXPORTER PROTEIN ARGO"/>
    <property type="match status" value="1"/>
</dbReference>
<keyword evidence="4 6" id="KW-1133">Transmembrane helix</keyword>
<feature type="transmembrane region" description="Helical" evidence="6">
    <location>
        <begin position="6"/>
        <end position="26"/>
    </location>
</feature>
<keyword evidence="8" id="KW-1185">Reference proteome</keyword>
<keyword evidence="2" id="KW-1003">Cell membrane</keyword>
<feature type="transmembrane region" description="Helical" evidence="6">
    <location>
        <begin position="148"/>
        <end position="169"/>
    </location>
</feature>
<dbReference type="Proteomes" id="UP001319080">
    <property type="component" value="Unassembled WGS sequence"/>
</dbReference>
<protein>
    <submittedName>
        <fullName evidence="7">LysE family translocator</fullName>
    </submittedName>
</protein>
<dbReference type="EMBL" id="JAHESE010000039">
    <property type="protein sequence ID" value="MBT1711742.1"/>
    <property type="molecule type" value="Genomic_DNA"/>
</dbReference>
<feature type="transmembrane region" description="Helical" evidence="6">
    <location>
        <begin position="181"/>
        <end position="202"/>
    </location>
</feature>
<dbReference type="GO" id="GO:0015171">
    <property type="term" value="F:amino acid transmembrane transporter activity"/>
    <property type="evidence" value="ECO:0007669"/>
    <property type="project" value="TreeGrafter"/>
</dbReference>
<accession>A0AAP2E4V7</accession>
<dbReference type="AlphaFoldDB" id="A0AAP2E4V7"/>
<comment type="caution">
    <text evidence="7">The sequence shown here is derived from an EMBL/GenBank/DDBJ whole genome shotgun (WGS) entry which is preliminary data.</text>
</comment>
<dbReference type="GO" id="GO:0005886">
    <property type="term" value="C:plasma membrane"/>
    <property type="evidence" value="ECO:0007669"/>
    <property type="project" value="UniProtKB-SubCell"/>
</dbReference>